<dbReference type="Gene3D" id="3.90.700.10">
    <property type="entry name" value="Succinate dehydrogenase/fumarate reductase flavoprotein, catalytic domain"/>
    <property type="match status" value="1"/>
</dbReference>
<dbReference type="InterPro" id="IPR027477">
    <property type="entry name" value="Succ_DH/fumarate_Rdtase_cat_sf"/>
</dbReference>
<dbReference type="SUPFAM" id="SSF51905">
    <property type="entry name" value="FAD/NAD(P)-binding domain"/>
    <property type="match status" value="1"/>
</dbReference>
<dbReference type="PRINTS" id="PR00411">
    <property type="entry name" value="PNDRDTASEI"/>
</dbReference>
<feature type="region of interest" description="Disordered" evidence="5">
    <location>
        <begin position="428"/>
        <end position="450"/>
    </location>
</feature>
<reference evidence="7 8" key="1">
    <citation type="submission" date="2020-07" db="EMBL/GenBank/DDBJ databases">
        <title>Sequencing the genomes of 1000 actinobacteria strains.</title>
        <authorList>
            <person name="Klenk H.-P."/>
        </authorList>
    </citation>
    <scope>NUCLEOTIDE SEQUENCE [LARGE SCALE GENOMIC DNA]</scope>
    <source>
        <strain evidence="7 8">DSM 24662</strain>
    </source>
</reference>
<dbReference type="GO" id="GO:0047571">
    <property type="term" value="F:3-oxosteroid 1-dehydrogenase activity"/>
    <property type="evidence" value="ECO:0007669"/>
    <property type="project" value="UniProtKB-EC"/>
</dbReference>
<dbReference type="SUPFAM" id="SSF56425">
    <property type="entry name" value="Succinate dehydrogenase/fumarate reductase flavoprotein, catalytic domain"/>
    <property type="match status" value="1"/>
</dbReference>
<evidence type="ECO:0000256" key="2">
    <source>
        <dbReference type="ARBA" id="ARBA00022630"/>
    </source>
</evidence>
<dbReference type="InterPro" id="IPR050315">
    <property type="entry name" value="FAD-oxidoreductase_2"/>
</dbReference>
<protein>
    <submittedName>
        <fullName evidence="7">3-oxosteroid 1-dehydrogenase</fullName>
        <ecNumber evidence="7">1.3.99.4</ecNumber>
    </submittedName>
</protein>
<keyword evidence="8" id="KW-1185">Reference proteome</keyword>
<dbReference type="GO" id="GO:0008202">
    <property type="term" value="P:steroid metabolic process"/>
    <property type="evidence" value="ECO:0007669"/>
    <property type="project" value="UniProtKB-ARBA"/>
</dbReference>
<dbReference type="EC" id="1.3.99.4" evidence="7"/>
<evidence type="ECO:0000256" key="3">
    <source>
        <dbReference type="ARBA" id="ARBA00022827"/>
    </source>
</evidence>
<comment type="caution">
    <text evidence="7">The sequence shown here is derived from an EMBL/GenBank/DDBJ whole genome shotgun (WGS) entry which is preliminary data.</text>
</comment>
<dbReference type="PANTHER" id="PTHR43400:SF10">
    <property type="entry name" value="3-OXOSTEROID 1-DEHYDROGENASE"/>
    <property type="match status" value="1"/>
</dbReference>
<evidence type="ECO:0000313" key="7">
    <source>
        <dbReference type="EMBL" id="NYE18455.1"/>
    </source>
</evidence>
<gene>
    <name evidence="7" type="ORF">BJ991_000483</name>
</gene>
<name>A0A7Y9GN62_9MICO</name>
<evidence type="ECO:0000259" key="6">
    <source>
        <dbReference type="Pfam" id="PF00890"/>
    </source>
</evidence>
<dbReference type="EMBL" id="JACCBV010000001">
    <property type="protein sequence ID" value="NYE18455.1"/>
    <property type="molecule type" value="Genomic_DNA"/>
</dbReference>
<accession>A0A7Y9GN62</accession>
<dbReference type="PANTHER" id="PTHR43400">
    <property type="entry name" value="FUMARATE REDUCTASE"/>
    <property type="match status" value="1"/>
</dbReference>
<dbReference type="InterPro" id="IPR036188">
    <property type="entry name" value="FAD/NAD-bd_sf"/>
</dbReference>
<keyword evidence="4 7" id="KW-0560">Oxidoreductase</keyword>
<dbReference type="Proteomes" id="UP000576969">
    <property type="component" value="Unassembled WGS sequence"/>
</dbReference>
<evidence type="ECO:0000256" key="4">
    <source>
        <dbReference type="ARBA" id="ARBA00023002"/>
    </source>
</evidence>
<comment type="cofactor">
    <cofactor evidence="1">
        <name>FAD</name>
        <dbReference type="ChEBI" id="CHEBI:57692"/>
    </cofactor>
</comment>
<dbReference type="AlphaFoldDB" id="A0A7Y9GN62"/>
<keyword evidence="2" id="KW-0285">Flavoprotein</keyword>
<dbReference type="RefSeq" id="WP_179487126.1">
    <property type="nucleotide sequence ID" value="NZ_JACCBV010000001.1"/>
</dbReference>
<dbReference type="Pfam" id="PF00890">
    <property type="entry name" value="FAD_binding_2"/>
    <property type="match status" value="1"/>
</dbReference>
<evidence type="ECO:0000256" key="1">
    <source>
        <dbReference type="ARBA" id="ARBA00001974"/>
    </source>
</evidence>
<sequence length="550" mass="59295">MDHAETVDIAVIGAGGAGLTAAIGARRAGRTTAVFEASSFVGGTFAYSTGLIWAPATSRALAQGFPDTPEEGAAHIDHLSAGRNDPALTRAFAERVGPALDYLADECGVPYEVVRTYPDYYAEAPSGRTEGRYLASPVFDTKTLPGEWADRLVRSPIYDRMPTSWPEVQSWGGFGTIARWDHDLLARRRAEGWVGFGTATVGWLLSSALSTGVDIRLDSPLTGLRRHGDEWELTIGRGADAAPVLARSVVLATGAYDWNPRMQSWFDPYPPAAPAGMPNVDGEAILLALEAGASFSSLSGQILVPALSIPGETFNGQPLRRLFVREPAFPGSLVVNAEGGRFADESFYRDLVSGINHLDAKTQQYVNHRAWFVFDQAWKDKYWLGSVAPGVVPDWLVSADSAAELAQTLGVDEGGFVQTLTQYNEHARTGEDPDFARGSTAYARNNGDRDVEPNPCLRPLEGRLYAIPLELTTVGGRGGLRFDENARVLDWRDRPLAGLYAAGNAGAALIEGYWYNSGIANARAFTFGLAAARHAASVLERERTRDSVDA</sequence>
<feature type="domain" description="FAD-dependent oxidoreductase 2 FAD-binding" evidence="6">
    <location>
        <begin position="8"/>
        <end position="513"/>
    </location>
</feature>
<proteinExistence type="predicted"/>
<dbReference type="InterPro" id="IPR003953">
    <property type="entry name" value="FAD-dep_OxRdtase_2_FAD-bd"/>
</dbReference>
<evidence type="ECO:0000256" key="5">
    <source>
        <dbReference type="SAM" id="MobiDB-lite"/>
    </source>
</evidence>
<keyword evidence="3" id="KW-0274">FAD</keyword>
<evidence type="ECO:0000313" key="8">
    <source>
        <dbReference type="Proteomes" id="UP000576969"/>
    </source>
</evidence>
<dbReference type="Gene3D" id="3.50.50.60">
    <property type="entry name" value="FAD/NAD(P)-binding domain"/>
    <property type="match status" value="2"/>
</dbReference>
<organism evidence="7 8">
    <name type="scientific">Microbacterium immunditiarum</name>
    <dbReference type="NCBI Taxonomy" id="337480"/>
    <lineage>
        <taxon>Bacteria</taxon>
        <taxon>Bacillati</taxon>
        <taxon>Actinomycetota</taxon>
        <taxon>Actinomycetes</taxon>
        <taxon>Micrococcales</taxon>
        <taxon>Microbacteriaceae</taxon>
        <taxon>Microbacterium</taxon>
    </lineage>
</organism>